<dbReference type="AlphaFoldDB" id="A0A9X1NLV9"/>
<dbReference type="RefSeq" id="WP_231448289.1">
    <property type="nucleotide sequence ID" value="NZ_JAJOMB010000022.1"/>
</dbReference>
<dbReference type="Pfam" id="PF03721">
    <property type="entry name" value="UDPG_MGDP_dh_N"/>
    <property type="match status" value="1"/>
</dbReference>
<dbReference type="Pfam" id="PF03720">
    <property type="entry name" value="UDPG_MGDP_dh_C"/>
    <property type="match status" value="1"/>
</dbReference>
<dbReference type="SMART" id="SM00984">
    <property type="entry name" value="UDPG_MGDP_dh_C"/>
    <property type="match status" value="1"/>
</dbReference>
<comment type="similarity">
    <text evidence="3">Belongs to the UDP-glucose/GDP-mannose dehydrogenase family.</text>
</comment>
<dbReference type="InterPro" id="IPR017476">
    <property type="entry name" value="UDP-Glc/GDP-Man"/>
</dbReference>
<accession>A0A9X1NLV9</accession>
<dbReference type="InterPro" id="IPR014026">
    <property type="entry name" value="UDP-Glc/GDP-Man_DH_dimer"/>
</dbReference>
<protein>
    <submittedName>
        <fullName evidence="6">Nucleotide sugar dehydrogenase</fullName>
    </submittedName>
</protein>
<dbReference type="Proteomes" id="UP001138997">
    <property type="component" value="Unassembled WGS sequence"/>
</dbReference>
<dbReference type="SUPFAM" id="SSF48179">
    <property type="entry name" value="6-phosphogluconate dehydrogenase C-terminal domain-like"/>
    <property type="match status" value="1"/>
</dbReference>
<evidence type="ECO:0000313" key="7">
    <source>
        <dbReference type="Proteomes" id="UP001138997"/>
    </source>
</evidence>
<dbReference type="Gene3D" id="3.40.50.720">
    <property type="entry name" value="NAD(P)-binding Rossmann-like Domain"/>
    <property type="match status" value="2"/>
</dbReference>
<dbReference type="Pfam" id="PF00984">
    <property type="entry name" value="UDPG_MGDP_dh"/>
    <property type="match status" value="1"/>
</dbReference>
<evidence type="ECO:0000313" key="6">
    <source>
        <dbReference type="EMBL" id="MCD5315468.1"/>
    </source>
</evidence>
<dbReference type="GO" id="GO:0016616">
    <property type="term" value="F:oxidoreductase activity, acting on the CH-OH group of donors, NAD or NADP as acceptor"/>
    <property type="evidence" value="ECO:0007669"/>
    <property type="project" value="InterPro"/>
</dbReference>
<keyword evidence="1" id="KW-0560">Oxidoreductase</keyword>
<comment type="caution">
    <text evidence="6">The sequence shown here is derived from an EMBL/GenBank/DDBJ whole genome shotgun (WGS) entry which is preliminary data.</text>
</comment>
<dbReference type="InterPro" id="IPR036220">
    <property type="entry name" value="UDP-Glc/GDP-Man_DH_C_sf"/>
</dbReference>
<dbReference type="PANTHER" id="PTHR43491:SF1">
    <property type="entry name" value="UDP-N-ACETYL-D-MANNOSAMINE DEHYDROGENASE"/>
    <property type="match status" value="1"/>
</dbReference>
<evidence type="ECO:0000256" key="4">
    <source>
        <dbReference type="SAM" id="MobiDB-lite"/>
    </source>
</evidence>
<gene>
    <name evidence="6" type="ORF">LR394_31685</name>
</gene>
<reference evidence="6" key="1">
    <citation type="submission" date="2021-11" db="EMBL/GenBank/DDBJ databases">
        <title>Streptomyces corallinus and Kineosporia corallina sp. nov., two new coral-derived marine actinobacteria.</title>
        <authorList>
            <person name="Buangrab K."/>
            <person name="Sutthacheep M."/>
            <person name="Yeemin T."/>
            <person name="Harunari E."/>
            <person name="Igarashi Y."/>
            <person name="Sripreechasak P."/>
            <person name="Kanchanasin P."/>
            <person name="Tanasupawat S."/>
            <person name="Phongsopitanun W."/>
        </authorList>
    </citation>
    <scope>NUCLEOTIDE SEQUENCE</scope>
    <source>
        <strain evidence="6">JCM 31032</strain>
    </source>
</reference>
<keyword evidence="2" id="KW-0520">NAD</keyword>
<dbReference type="GO" id="GO:0000271">
    <property type="term" value="P:polysaccharide biosynthetic process"/>
    <property type="evidence" value="ECO:0007669"/>
    <property type="project" value="InterPro"/>
</dbReference>
<dbReference type="GO" id="GO:0051287">
    <property type="term" value="F:NAD binding"/>
    <property type="evidence" value="ECO:0007669"/>
    <property type="project" value="InterPro"/>
</dbReference>
<evidence type="ECO:0000259" key="5">
    <source>
        <dbReference type="SMART" id="SM00984"/>
    </source>
</evidence>
<feature type="domain" description="UDP-glucose/GDP-mannose dehydrogenase C-terminal" evidence="5">
    <location>
        <begin position="327"/>
        <end position="449"/>
    </location>
</feature>
<evidence type="ECO:0000256" key="2">
    <source>
        <dbReference type="ARBA" id="ARBA00023027"/>
    </source>
</evidence>
<keyword evidence="7" id="KW-1185">Reference proteome</keyword>
<evidence type="ECO:0000256" key="1">
    <source>
        <dbReference type="ARBA" id="ARBA00023002"/>
    </source>
</evidence>
<dbReference type="EMBL" id="JAJOMB010000022">
    <property type="protein sequence ID" value="MCD5315468.1"/>
    <property type="molecule type" value="Genomic_DNA"/>
</dbReference>
<dbReference type="InterPro" id="IPR028359">
    <property type="entry name" value="UDP_ManNAc/GlcNAc_DH"/>
</dbReference>
<dbReference type="SUPFAM" id="SSF52413">
    <property type="entry name" value="UDP-glucose/GDP-mannose dehydrogenase C-terminal domain"/>
    <property type="match status" value="1"/>
</dbReference>
<evidence type="ECO:0000256" key="3">
    <source>
        <dbReference type="PIRNR" id="PIRNR000124"/>
    </source>
</evidence>
<dbReference type="PIRSF" id="PIRSF500136">
    <property type="entry name" value="UDP_ManNAc_DH"/>
    <property type="match status" value="1"/>
</dbReference>
<sequence length="459" mass="49474">MSHHTTTGSDTPDLVVVGLGYVGLPLAQEACRSGLQVAGLDLDLAVVERLNVGRSHVDDLNDADIAAMRRAGFTAHTDASIVAHARTVVICVPTPLAEDGGPDLRMVLAATASVAAFVQRDTLVVLESTTYPGTTDELLRPMLEEGGLRVGQDLFLAFSPERIDPGNPRWGFRNTPKVVGGTTAACTERAAAFYRKIVDEVVTARGTREAEMSKLLENTYRHVNIALVNEMARFCHELGIDLWDVIRCAATKPFGFQAFYPGPGVGGHCIPIDPNYLSYRVRAALGYPFRFVELAQEINNAMPSYIVQRVQDRLNDAAKPLRGSRVLLLGVTYKADISDQRETPAAPIAIRLQSAGADVVFHDPFVSDWALSGHPGGSQSEPLGHDLAPEGEASASPTSHGALRCVPDLRAALPEADIAVLLQRHSSYDLDEIARLAPLVLDTRGAFDNRADSATVERL</sequence>
<dbReference type="InterPro" id="IPR008927">
    <property type="entry name" value="6-PGluconate_DH-like_C_sf"/>
</dbReference>
<dbReference type="InterPro" id="IPR014027">
    <property type="entry name" value="UDP-Glc/GDP-Man_DH_C"/>
</dbReference>
<dbReference type="NCBIfam" id="TIGR03026">
    <property type="entry name" value="NDP-sugDHase"/>
    <property type="match status" value="1"/>
</dbReference>
<dbReference type="InterPro" id="IPR001732">
    <property type="entry name" value="UDP-Glc/GDP-Man_DH_N"/>
</dbReference>
<dbReference type="PANTHER" id="PTHR43491">
    <property type="entry name" value="UDP-N-ACETYL-D-MANNOSAMINE DEHYDROGENASE"/>
    <property type="match status" value="1"/>
</dbReference>
<dbReference type="PIRSF" id="PIRSF000124">
    <property type="entry name" value="UDPglc_GDPman_dh"/>
    <property type="match status" value="1"/>
</dbReference>
<proteinExistence type="inferred from homology"/>
<dbReference type="GO" id="GO:0016628">
    <property type="term" value="F:oxidoreductase activity, acting on the CH-CH group of donors, NAD or NADP as acceptor"/>
    <property type="evidence" value="ECO:0007669"/>
    <property type="project" value="InterPro"/>
</dbReference>
<dbReference type="SUPFAM" id="SSF51735">
    <property type="entry name" value="NAD(P)-binding Rossmann-fold domains"/>
    <property type="match status" value="1"/>
</dbReference>
<dbReference type="InterPro" id="IPR036291">
    <property type="entry name" value="NAD(P)-bd_dom_sf"/>
</dbReference>
<organism evidence="6 7">
    <name type="scientific">Kineosporia babensis</name>
    <dbReference type="NCBI Taxonomy" id="499548"/>
    <lineage>
        <taxon>Bacteria</taxon>
        <taxon>Bacillati</taxon>
        <taxon>Actinomycetota</taxon>
        <taxon>Actinomycetes</taxon>
        <taxon>Kineosporiales</taxon>
        <taxon>Kineosporiaceae</taxon>
        <taxon>Kineosporia</taxon>
    </lineage>
</organism>
<name>A0A9X1NLV9_9ACTN</name>
<feature type="region of interest" description="Disordered" evidence="4">
    <location>
        <begin position="372"/>
        <end position="400"/>
    </location>
</feature>